<evidence type="ECO:0000313" key="7">
    <source>
        <dbReference type="Proteomes" id="UP001499841"/>
    </source>
</evidence>
<organism evidence="6 7">
    <name type="scientific">Georgenia daeguensis</name>
    <dbReference type="NCBI Taxonomy" id="908355"/>
    <lineage>
        <taxon>Bacteria</taxon>
        <taxon>Bacillati</taxon>
        <taxon>Actinomycetota</taxon>
        <taxon>Actinomycetes</taxon>
        <taxon>Micrococcales</taxon>
        <taxon>Bogoriellaceae</taxon>
        <taxon>Georgenia</taxon>
    </lineage>
</organism>
<dbReference type="Proteomes" id="UP001499841">
    <property type="component" value="Unassembled WGS sequence"/>
</dbReference>
<dbReference type="Pfam" id="PF13579">
    <property type="entry name" value="Glyco_trans_4_4"/>
    <property type="match status" value="1"/>
</dbReference>
<accession>A0ABP8EYR6</accession>
<evidence type="ECO:0000256" key="4">
    <source>
        <dbReference type="SAM" id="MobiDB-lite"/>
    </source>
</evidence>
<name>A0ABP8EYR6_9MICO</name>
<dbReference type="PANTHER" id="PTHR45947:SF3">
    <property type="entry name" value="SULFOQUINOVOSYL TRANSFERASE SQD2"/>
    <property type="match status" value="1"/>
</dbReference>
<dbReference type="Gene3D" id="3.40.50.2000">
    <property type="entry name" value="Glycogen Phosphorylase B"/>
    <property type="match status" value="2"/>
</dbReference>
<evidence type="ECO:0000256" key="1">
    <source>
        <dbReference type="ARBA" id="ARBA00021292"/>
    </source>
</evidence>
<dbReference type="InterPro" id="IPR028098">
    <property type="entry name" value="Glyco_trans_4-like_N"/>
</dbReference>
<sequence length="426" mass="46080">MAGFPEYLVEQGWDVQLLSGPGGGSTEQFLRPGVTTFELPMLRRPSPVGDVRSLLGWIRHLRRYRPDVAVLATPKAALLGLLAAKGTGVPARIYHLYGLRLETTRGAFRALLWLFEWVSARSATRVLSVSPSLTRAFTAHRLARPEKIDMLGSGSSHGVDMAWFSPQQVDESELARLRDSLGLTGGRRVVGFVGRLAPDKGLETLAAAVELLAIRSVDVDVLVVGGVDRAGYDPFDSVTRRPVRVDVVEDTRPYFRLMDVLCLPTLREGMPNVCLEAAAMGVPVVTTTATGAVDSILDGRTGIAVPPADPVALAAALESLALDPKLASSLGARGRTWVHENFSRPRVWAALDTYFQGQLTQGSREPDHAVGRGPIVRWLHPVLLRALPRHRCDTRGPPVRSSRHTSPRVGLPGGGLRSGGLPHEDL</sequence>
<keyword evidence="3" id="KW-0808">Transferase</keyword>
<evidence type="ECO:0000259" key="5">
    <source>
        <dbReference type="Pfam" id="PF13579"/>
    </source>
</evidence>
<comment type="caution">
    <text evidence="6">The sequence shown here is derived from an EMBL/GenBank/DDBJ whole genome shotgun (WGS) entry which is preliminary data.</text>
</comment>
<reference evidence="7" key="1">
    <citation type="journal article" date="2019" name="Int. J. Syst. Evol. Microbiol.">
        <title>The Global Catalogue of Microorganisms (GCM) 10K type strain sequencing project: providing services to taxonomists for standard genome sequencing and annotation.</title>
        <authorList>
            <consortium name="The Broad Institute Genomics Platform"/>
            <consortium name="The Broad Institute Genome Sequencing Center for Infectious Disease"/>
            <person name="Wu L."/>
            <person name="Ma J."/>
        </authorList>
    </citation>
    <scope>NUCLEOTIDE SEQUENCE [LARGE SCALE GENOMIC DNA]</scope>
    <source>
        <strain evidence="7">JCM 17459</strain>
    </source>
</reference>
<dbReference type="SUPFAM" id="SSF53756">
    <property type="entry name" value="UDP-Glycosyltransferase/glycogen phosphorylase"/>
    <property type="match status" value="1"/>
</dbReference>
<dbReference type="Pfam" id="PF13692">
    <property type="entry name" value="Glyco_trans_1_4"/>
    <property type="match status" value="1"/>
</dbReference>
<keyword evidence="2" id="KW-0328">Glycosyltransferase</keyword>
<gene>
    <name evidence="6" type="ORF">GCM10022262_34900</name>
</gene>
<feature type="region of interest" description="Disordered" evidence="4">
    <location>
        <begin position="391"/>
        <end position="426"/>
    </location>
</feature>
<dbReference type="EMBL" id="BAABBA010000022">
    <property type="protein sequence ID" value="GAA4289129.1"/>
    <property type="molecule type" value="Genomic_DNA"/>
</dbReference>
<evidence type="ECO:0000256" key="2">
    <source>
        <dbReference type="ARBA" id="ARBA00022676"/>
    </source>
</evidence>
<dbReference type="InterPro" id="IPR050194">
    <property type="entry name" value="Glycosyltransferase_grp1"/>
</dbReference>
<dbReference type="PANTHER" id="PTHR45947">
    <property type="entry name" value="SULFOQUINOVOSYL TRANSFERASE SQD2"/>
    <property type="match status" value="1"/>
</dbReference>
<protein>
    <recommendedName>
        <fullName evidence="1">D-inositol 3-phosphate glycosyltransferase</fullName>
    </recommendedName>
</protein>
<feature type="domain" description="Glycosyltransferase subfamily 4-like N-terminal" evidence="5">
    <location>
        <begin position="6"/>
        <end position="152"/>
    </location>
</feature>
<proteinExistence type="predicted"/>
<keyword evidence="7" id="KW-1185">Reference proteome</keyword>
<evidence type="ECO:0000313" key="6">
    <source>
        <dbReference type="EMBL" id="GAA4289129.1"/>
    </source>
</evidence>
<evidence type="ECO:0000256" key="3">
    <source>
        <dbReference type="ARBA" id="ARBA00022679"/>
    </source>
</evidence>